<feature type="transmembrane region" description="Helical" evidence="8">
    <location>
        <begin position="167"/>
        <end position="194"/>
    </location>
</feature>
<gene>
    <name evidence="9" type="ORF">CN311_09730</name>
</gene>
<dbReference type="CDD" id="cd06579">
    <property type="entry name" value="TM_PBP1_transp_AraH_like"/>
    <property type="match status" value="1"/>
</dbReference>
<evidence type="ECO:0000256" key="1">
    <source>
        <dbReference type="ARBA" id="ARBA00004651"/>
    </source>
</evidence>
<reference evidence="9 10" key="1">
    <citation type="submission" date="2017-09" db="EMBL/GenBank/DDBJ databases">
        <title>Mesorhizobum sanjuanii sp. nov. isolated from nodules of Lotus tenuis in saline-alkaline lowlands of Flooding Pampa.</title>
        <authorList>
            <person name="Sannazzaro A.I."/>
            <person name="Torres Tejerizo G.A."/>
            <person name="Fontana F."/>
            <person name="Cumpa Velazquez L.M."/>
            <person name="Hansen L."/>
            <person name="Pistorio M."/>
            <person name="Estrella M.J."/>
        </authorList>
    </citation>
    <scope>NUCLEOTIDE SEQUENCE [LARGE SCALE GENOMIC DNA]</scope>
    <source>
        <strain evidence="9 10">BSA136</strain>
    </source>
</reference>
<feature type="transmembrane region" description="Helical" evidence="8">
    <location>
        <begin position="252"/>
        <end position="271"/>
    </location>
</feature>
<keyword evidence="10" id="KW-1185">Reference proteome</keyword>
<keyword evidence="6 8" id="KW-1133">Transmembrane helix</keyword>
<feature type="transmembrane region" description="Helical" evidence="8">
    <location>
        <begin position="304"/>
        <end position="324"/>
    </location>
</feature>
<keyword evidence="7 8" id="KW-0472">Membrane</keyword>
<dbReference type="InterPro" id="IPR001851">
    <property type="entry name" value="ABC_transp_permease"/>
</dbReference>
<dbReference type="AlphaFoldDB" id="A0A2A6FHW9"/>
<evidence type="ECO:0000313" key="9">
    <source>
        <dbReference type="EMBL" id="PDQ21266.1"/>
    </source>
</evidence>
<dbReference type="GO" id="GO:0005886">
    <property type="term" value="C:plasma membrane"/>
    <property type="evidence" value="ECO:0007669"/>
    <property type="project" value="UniProtKB-SubCell"/>
</dbReference>
<sequence>MSVSQGTGASGAQRLGGFIASYSVIITFLAICLFFAVASPTFLTGANLYNVLVNNVVMLAIVALGLTIVISSGGIDLSVGVSVDMASMVFVMLLAAGYGGVFGVTVGLLAAVAVGVLNAILITRLKISPFLATLGVLFIGQSTQQLATSGGQPIYLITGYAGDQFNAIARTALLGVPTPVLVLIACIVVVYLLLHRSVFGRAVQAMGAQPGVAWYSGLAVPRQQSLVYIGCALLCGITGILLSATVKSYVPLSGNAFLLDAIGATFIGTTLSAERRPTVVGTLLGVLLLAVVKNGLLLIGWNFYWQQVGIGVLVFLVLAVSFGLRRARH</sequence>
<evidence type="ECO:0000256" key="3">
    <source>
        <dbReference type="ARBA" id="ARBA00022475"/>
    </source>
</evidence>
<dbReference type="PANTHER" id="PTHR32196">
    <property type="entry name" value="ABC TRANSPORTER PERMEASE PROTEIN YPHD-RELATED-RELATED"/>
    <property type="match status" value="1"/>
</dbReference>
<evidence type="ECO:0000256" key="2">
    <source>
        <dbReference type="ARBA" id="ARBA00022448"/>
    </source>
</evidence>
<organism evidence="9 10">
    <name type="scientific">Mesorhizobium sanjuanii</name>
    <dbReference type="NCBI Taxonomy" id="2037900"/>
    <lineage>
        <taxon>Bacteria</taxon>
        <taxon>Pseudomonadati</taxon>
        <taxon>Pseudomonadota</taxon>
        <taxon>Alphaproteobacteria</taxon>
        <taxon>Hyphomicrobiales</taxon>
        <taxon>Phyllobacteriaceae</taxon>
        <taxon>Mesorhizobium</taxon>
    </lineage>
</organism>
<keyword evidence="3" id="KW-1003">Cell membrane</keyword>
<keyword evidence="2" id="KW-0813">Transport</keyword>
<dbReference type="GO" id="GO:0022857">
    <property type="term" value="F:transmembrane transporter activity"/>
    <property type="evidence" value="ECO:0007669"/>
    <property type="project" value="InterPro"/>
</dbReference>
<protein>
    <submittedName>
        <fullName evidence="9">Branched-chain amino acid ABC transporter permease</fullName>
    </submittedName>
</protein>
<feature type="transmembrane region" description="Helical" evidence="8">
    <location>
        <begin position="90"/>
        <end position="117"/>
    </location>
</feature>
<dbReference type="Pfam" id="PF02653">
    <property type="entry name" value="BPD_transp_2"/>
    <property type="match status" value="1"/>
</dbReference>
<evidence type="ECO:0000313" key="10">
    <source>
        <dbReference type="Proteomes" id="UP000219182"/>
    </source>
</evidence>
<evidence type="ECO:0000256" key="4">
    <source>
        <dbReference type="ARBA" id="ARBA00022519"/>
    </source>
</evidence>
<evidence type="ECO:0000256" key="7">
    <source>
        <dbReference type="ARBA" id="ARBA00023136"/>
    </source>
</evidence>
<comment type="subcellular location">
    <subcellularLocation>
        <location evidence="1">Cell membrane</location>
        <topology evidence="1">Multi-pass membrane protein</topology>
    </subcellularLocation>
</comment>
<name>A0A2A6FHW9_9HYPH</name>
<comment type="caution">
    <text evidence="9">The sequence shown here is derived from an EMBL/GenBank/DDBJ whole genome shotgun (WGS) entry which is preliminary data.</text>
</comment>
<dbReference type="RefSeq" id="WP_097573166.1">
    <property type="nucleotide sequence ID" value="NZ_NWQG01000049.1"/>
</dbReference>
<feature type="transmembrane region" description="Helical" evidence="8">
    <location>
        <begin position="48"/>
        <end position="70"/>
    </location>
</feature>
<feature type="transmembrane region" description="Helical" evidence="8">
    <location>
        <begin position="15"/>
        <end position="36"/>
    </location>
</feature>
<keyword evidence="4" id="KW-0997">Cell inner membrane</keyword>
<dbReference type="EMBL" id="NWQG01000049">
    <property type="protein sequence ID" value="PDQ21266.1"/>
    <property type="molecule type" value="Genomic_DNA"/>
</dbReference>
<evidence type="ECO:0000256" key="6">
    <source>
        <dbReference type="ARBA" id="ARBA00022989"/>
    </source>
</evidence>
<feature type="transmembrane region" description="Helical" evidence="8">
    <location>
        <begin position="129"/>
        <end position="147"/>
    </location>
</feature>
<evidence type="ECO:0000256" key="5">
    <source>
        <dbReference type="ARBA" id="ARBA00022692"/>
    </source>
</evidence>
<accession>A0A2A6FHW9</accession>
<keyword evidence="5 8" id="KW-0812">Transmembrane</keyword>
<evidence type="ECO:0000256" key="8">
    <source>
        <dbReference type="SAM" id="Phobius"/>
    </source>
</evidence>
<feature type="transmembrane region" description="Helical" evidence="8">
    <location>
        <begin position="226"/>
        <end position="246"/>
    </location>
</feature>
<dbReference type="PANTHER" id="PTHR32196:SF21">
    <property type="entry name" value="ABC TRANSPORTER PERMEASE PROTEIN YPHD-RELATED"/>
    <property type="match status" value="1"/>
</dbReference>
<dbReference type="Proteomes" id="UP000219182">
    <property type="component" value="Unassembled WGS sequence"/>
</dbReference>
<proteinExistence type="predicted"/>
<feature type="transmembrane region" description="Helical" evidence="8">
    <location>
        <begin position="278"/>
        <end position="298"/>
    </location>
</feature>